<dbReference type="InterPro" id="IPR038666">
    <property type="entry name" value="SSP1_head-tail_sf"/>
</dbReference>
<sequence length="117" mass="12906">MQAAGVRYRHRVRFEVRQPQPDDGSGNVIPEAWTAVVTVWAGWRPKFGREQIVAGALESTAQGVLTVLAFSTTMAIRPDHRVVFVAGPYRGRTFGVHSVTPTIDGREIEFLLVEGDS</sequence>
<evidence type="ECO:0000313" key="2">
    <source>
        <dbReference type="Proteomes" id="UP000294881"/>
    </source>
</evidence>
<gene>
    <name evidence="1" type="ORF">EV666_101119</name>
</gene>
<reference evidence="1 2" key="1">
    <citation type="submission" date="2019-03" db="EMBL/GenBank/DDBJ databases">
        <title>Genomic Encyclopedia of Type Strains, Phase IV (KMG-IV): sequencing the most valuable type-strain genomes for metagenomic binning, comparative biology and taxonomic classification.</title>
        <authorList>
            <person name="Goeker M."/>
        </authorList>
    </citation>
    <scope>NUCLEOTIDE SEQUENCE [LARGE SCALE GENOMIC DNA]</scope>
    <source>
        <strain evidence="1 2">DSM 22958</strain>
    </source>
</reference>
<organism evidence="1 2">
    <name type="scientific">Camelimonas lactis</name>
    <dbReference type="NCBI Taxonomy" id="659006"/>
    <lineage>
        <taxon>Bacteria</taxon>
        <taxon>Pseudomonadati</taxon>
        <taxon>Pseudomonadota</taxon>
        <taxon>Alphaproteobacteria</taxon>
        <taxon>Hyphomicrobiales</taxon>
        <taxon>Chelatococcaceae</taxon>
        <taxon>Camelimonas</taxon>
    </lineage>
</organism>
<protein>
    <submittedName>
        <fullName evidence="1">Head-tail adaptor</fullName>
    </submittedName>
</protein>
<dbReference type="Pfam" id="PF05521">
    <property type="entry name" value="Phage_HCP"/>
    <property type="match status" value="1"/>
</dbReference>
<comment type="caution">
    <text evidence="1">The sequence shown here is derived from an EMBL/GenBank/DDBJ whole genome shotgun (WGS) entry which is preliminary data.</text>
</comment>
<evidence type="ECO:0000313" key="1">
    <source>
        <dbReference type="EMBL" id="TCO15870.1"/>
    </source>
</evidence>
<accession>A0A4R2GXD2</accession>
<dbReference type="Gene3D" id="2.40.10.270">
    <property type="entry name" value="Bacteriophage SPP1 head-tail adaptor protein"/>
    <property type="match status" value="1"/>
</dbReference>
<keyword evidence="2" id="KW-1185">Reference proteome</keyword>
<dbReference type="OrthoDB" id="7997871at2"/>
<dbReference type="Proteomes" id="UP000294881">
    <property type="component" value="Unassembled WGS sequence"/>
</dbReference>
<name>A0A4R2GXD2_9HYPH</name>
<dbReference type="EMBL" id="SLWL01000001">
    <property type="protein sequence ID" value="TCO15870.1"/>
    <property type="molecule type" value="Genomic_DNA"/>
</dbReference>
<proteinExistence type="predicted"/>
<dbReference type="InterPro" id="IPR008767">
    <property type="entry name" value="Phage_SPP1_head-tail_adaptor"/>
</dbReference>
<dbReference type="AlphaFoldDB" id="A0A4R2GXD2"/>